<dbReference type="CDD" id="cd16325">
    <property type="entry name" value="LolA"/>
    <property type="match status" value="1"/>
</dbReference>
<reference evidence="2" key="1">
    <citation type="submission" date="2023-04" db="EMBL/GenBank/DDBJ databases">
        <title>Genomic characterization of faba bean (Vicia faba) microsymbionts in Mexican soils.</title>
        <authorList>
            <person name="Rivera Orduna F.N."/>
            <person name="Guevara-Luna J."/>
            <person name="Yan J."/>
            <person name="Arroyo-Herrera I."/>
            <person name="Li Y."/>
            <person name="Vasquez-Murrieta M.S."/>
            <person name="Wang E.T."/>
        </authorList>
    </citation>
    <scope>NUCLEOTIDE SEQUENCE</scope>
    <source>
        <strain evidence="2">CH26</strain>
    </source>
</reference>
<proteinExistence type="predicted"/>
<organism evidence="2 3">
    <name type="scientific">Rhizobium hidalgonense</name>
    <dbReference type="NCBI Taxonomy" id="1538159"/>
    <lineage>
        <taxon>Bacteria</taxon>
        <taxon>Pseudomonadati</taxon>
        <taxon>Pseudomonadota</taxon>
        <taxon>Alphaproteobacteria</taxon>
        <taxon>Hyphomicrobiales</taxon>
        <taxon>Rhizobiaceae</taxon>
        <taxon>Rhizobium/Agrobacterium group</taxon>
        <taxon>Rhizobium</taxon>
    </lineage>
</organism>
<name>A0AAJ2H4Y4_9HYPH</name>
<dbReference type="GO" id="GO:0044874">
    <property type="term" value="P:lipoprotein localization to outer membrane"/>
    <property type="evidence" value="ECO:0007669"/>
    <property type="project" value="TreeGrafter"/>
</dbReference>
<dbReference type="SUPFAM" id="SSF89392">
    <property type="entry name" value="Prokaryotic lipoproteins and lipoprotein localization factors"/>
    <property type="match status" value="1"/>
</dbReference>
<keyword evidence="2" id="KW-0449">Lipoprotein</keyword>
<feature type="non-terminal residue" evidence="2">
    <location>
        <position position="1"/>
    </location>
</feature>
<comment type="caution">
    <text evidence="2">The sequence shown here is derived from an EMBL/GenBank/DDBJ whole genome shotgun (WGS) entry which is preliminary data.</text>
</comment>
<evidence type="ECO:0000256" key="1">
    <source>
        <dbReference type="ARBA" id="ARBA00022729"/>
    </source>
</evidence>
<dbReference type="Gene3D" id="2.50.20.10">
    <property type="entry name" value="Lipoprotein localisation LolA/LolB/LppX"/>
    <property type="match status" value="1"/>
</dbReference>
<dbReference type="Proteomes" id="UP001268610">
    <property type="component" value="Unassembled WGS sequence"/>
</dbReference>
<gene>
    <name evidence="2" type="ORF">RJJ65_35085</name>
</gene>
<evidence type="ECO:0000313" key="3">
    <source>
        <dbReference type="Proteomes" id="UP001268610"/>
    </source>
</evidence>
<dbReference type="AlphaFoldDB" id="A0AAJ2H4Y4"/>
<dbReference type="RefSeq" id="WP_310865948.1">
    <property type="nucleotide sequence ID" value="NZ_JAVLSF010000164.1"/>
</dbReference>
<accession>A0AAJ2H4Y4</accession>
<keyword evidence="1" id="KW-0732">Signal</keyword>
<dbReference type="Pfam" id="PF03548">
    <property type="entry name" value="LolA"/>
    <property type="match status" value="1"/>
</dbReference>
<evidence type="ECO:0000313" key="2">
    <source>
        <dbReference type="EMBL" id="MDR9777761.1"/>
    </source>
</evidence>
<dbReference type="GO" id="GO:0042953">
    <property type="term" value="P:lipoprotein transport"/>
    <property type="evidence" value="ECO:0007669"/>
    <property type="project" value="TreeGrafter"/>
</dbReference>
<dbReference type="GO" id="GO:0030288">
    <property type="term" value="C:outer membrane-bounded periplasmic space"/>
    <property type="evidence" value="ECO:0007669"/>
    <property type="project" value="TreeGrafter"/>
</dbReference>
<dbReference type="InterPro" id="IPR004564">
    <property type="entry name" value="OM_lipoprot_carrier_LolA-like"/>
</dbReference>
<dbReference type="PANTHER" id="PTHR35869">
    <property type="entry name" value="OUTER-MEMBRANE LIPOPROTEIN CARRIER PROTEIN"/>
    <property type="match status" value="1"/>
</dbReference>
<dbReference type="EMBL" id="JAVLSF010000164">
    <property type="protein sequence ID" value="MDR9777761.1"/>
    <property type="molecule type" value="Genomic_DNA"/>
</dbReference>
<protein>
    <submittedName>
        <fullName evidence="2">Outer-membrane lipoprotein carrier protein LolA</fullName>
    </submittedName>
</protein>
<dbReference type="InterPro" id="IPR029046">
    <property type="entry name" value="LolA/LolB/LppX"/>
</dbReference>
<sequence>VRQKMDEQVGNTPALLLSGQASSIMKSFKVTQPDSGRAYFVLYPKNKDGVFESLGMSFSNNAPSQMILKDSLGQKTIITFNNVKLNPTLNSGLFNFIPPKGTDVIDE</sequence>
<dbReference type="PANTHER" id="PTHR35869:SF1">
    <property type="entry name" value="OUTER-MEMBRANE LIPOPROTEIN CARRIER PROTEIN"/>
    <property type="match status" value="1"/>
</dbReference>